<keyword evidence="3" id="KW-1185">Reference proteome</keyword>
<evidence type="ECO:0000259" key="1">
    <source>
        <dbReference type="SMART" id="SM00955"/>
    </source>
</evidence>
<dbReference type="PANTHER" id="PTHR23355:SF55">
    <property type="entry name" value="RIBONUCLEASE II_R DOMAIN-CONTAINING PROTEIN"/>
    <property type="match status" value="1"/>
</dbReference>
<dbReference type="AlphaFoldDB" id="A0A8J4PNX2"/>
<comment type="caution">
    <text evidence="2">The sequence shown here is derived from an EMBL/GenBank/DDBJ whole genome shotgun (WGS) entry which is preliminary data.</text>
</comment>
<proteinExistence type="predicted"/>
<dbReference type="Pfam" id="PF00773">
    <property type="entry name" value="RNB"/>
    <property type="match status" value="1"/>
</dbReference>
<dbReference type="OrthoDB" id="21064at2759"/>
<organism evidence="2 3">
    <name type="scientific">Polysphondylium violaceum</name>
    <dbReference type="NCBI Taxonomy" id="133409"/>
    <lineage>
        <taxon>Eukaryota</taxon>
        <taxon>Amoebozoa</taxon>
        <taxon>Evosea</taxon>
        <taxon>Eumycetozoa</taxon>
        <taxon>Dictyostelia</taxon>
        <taxon>Dictyosteliales</taxon>
        <taxon>Dictyosteliaceae</taxon>
        <taxon>Polysphondylium</taxon>
    </lineage>
</organism>
<dbReference type="SMART" id="SM00955">
    <property type="entry name" value="RNB"/>
    <property type="match status" value="1"/>
</dbReference>
<dbReference type="InterPro" id="IPR012340">
    <property type="entry name" value="NA-bd_OB-fold"/>
</dbReference>
<dbReference type="InterPro" id="IPR001900">
    <property type="entry name" value="RNase_II/R"/>
</dbReference>
<gene>
    <name evidence="2" type="ORF">CYY_008242</name>
</gene>
<dbReference type="GO" id="GO:0000175">
    <property type="term" value="F:3'-5'-RNA exonuclease activity"/>
    <property type="evidence" value="ECO:0007669"/>
    <property type="project" value="TreeGrafter"/>
</dbReference>
<dbReference type="GO" id="GO:0003723">
    <property type="term" value="F:RNA binding"/>
    <property type="evidence" value="ECO:0007669"/>
    <property type="project" value="InterPro"/>
</dbReference>
<dbReference type="Proteomes" id="UP000695562">
    <property type="component" value="Unassembled WGS sequence"/>
</dbReference>
<evidence type="ECO:0000313" key="3">
    <source>
        <dbReference type="Proteomes" id="UP000695562"/>
    </source>
</evidence>
<feature type="domain" description="RNB" evidence="1">
    <location>
        <begin position="314"/>
        <end position="592"/>
    </location>
</feature>
<accession>A0A8J4PNX2</accession>
<dbReference type="EMBL" id="AJWJ01000491">
    <property type="protein sequence ID" value="KAF2070447.1"/>
    <property type="molecule type" value="Genomic_DNA"/>
</dbReference>
<dbReference type="SUPFAM" id="SSF50249">
    <property type="entry name" value="Nucleic acid-binding proteins"/>
    <property type="match status" value="1"/>
</dbReference>
<dbReference type="GO" id="GO:0000932">
    <property type="term" value="C:P-body"/>
    <property type="evidence" value="ECO:0007669"/>
    <property type="project" value="TreeGrafter"/>
</dbReference>
<reference evidence="2" key="1">
    <citation type="submission" date="2020-01" db="EMBL/GenBank/DDBJ databases">
        <title>Development of genomics and gene disruption for Polysphondylium violaceum indicates a role for the polyketide synthase stlB in stalk morphogenesis.</title>
        <authorList>
            <person name="Narita B."/>
            <person name="Kawabe Y."/>
            <person name="Kin K."/>
            <person name="Saito T."/>
            <person name="Gibbs R."/>
            <person name="Kuspa A."/>
            <person name="Muzny D."/>
            <person name="Queller D."/>
            <person name="Richards S."/>
            <person name="Strassman J."/>
            <person name="Sucgang R."/>
            <person name="Worley K."/>
            <person name="Schaap P."/>
        </authorList>
    </citation>
    <scope>NUCLEOTIDE SEQUENCE</scope>
    <source>
        <strain evidence="2">QSvi11</strain>
    </source>
</reference>
<sequence>ETATNNIIDEKEKVNQFQLNLLFGSNSNSKECKFINSIVEFGYKGGIYIGLITKTLNNEKEFEVDTIVESSTPIKTEKLIIPYRNITGLWKSQFGQSNINELINLESEFRSNEFDEKIKLKIFNFESEMSKNGKTKHYSTSFEASKILFKIDTPKKRQVYSTYKYLKSRQDVINPEREDYIGYKIVFSTQKTITKFIEKSKSLINNSQLSPLSVFDEKDLYLLNLIVIASITPHNEFFSFKDLRDLKFIFGELNYKQVDNTTSLDLLEKLNFLSIGGGVGEGQKIGSLQTKESLIEANDIIDYPHKYPDYFKNRVDFKLEAIAIDPGKTIGVDDAFSIDLESDKDNDILYCHIADLNRWIHSSKTLYKQTMFNLKSWYLSLGVSHMLPIPLLNYCSLSNASTSTPAHAITVKMMFDKQTHKMVNYEIFPTRITNLTPLSEQSASQYIKEAKQMPRDKQSQGHKILSDAYQFTLNRSKYRENNLEDVQLFNRSNFKQNLRVFKGKNEEQSTIYVSKSSVNPGTEIVSEVLCSVDDTLSHFFDKHQAYAFYRSYNRILYFQKLKKKTDPVAVTSPLRSFMNIVSQIQLGSILCDNKPMFGWSDISNIGSIILKSQEIKQKFQEKLSIHFIFKMIEFYLLKQGDIDFKTSDSITKAVLPKEFIFSKTTLKESNLIDENSFLVGRVVNIRPEQGHFNIYFPQFKYSFPSKFLNSNNNNNNNSNKGTISYVNSDFGFQVNDYVVVSIEKFDVPNQILDLRFKMLFEKSISDEILSQSFEKSYK</sequence>
<dbReference type="PANTHER" id="PTHR23355">
    <property type="entry name" value="RIBONUCLEASE"/>
    <property type="match status" value="1"/>
</dbReference>
<feature type="non-terminal residue" evidence="2">
    <location>
        <position position="778"/>
    </location>
</feature>
<name>A0A8J4PNX2_9MYCE</name>
<protein>
    <recommendedName>
        <fullName evidence="1">RNB domain-containing protein</fullName>
    </recommendedName>
</protein>
<evidence type="ECO:0000313" key="2">
    <source>
        <dbReference type="EMBL" id="KAF2070447.1"/>
    </source>
</evidence>
<dbReference type="InterPro" id="IPR050180">
    <property type="entry name" value="RNR_Ribonuclease"/>
</dbReference>
<dbReference type="GO" id="GO:0006402">
    <property type="term" value="P:mRNA catabolic process"/>
    <property type="evidence" value="ECO:0007669"/>
    <property type="project" value="TreeGrafter"/>
</dbReference>